<keyword evidence="1" id="KW-0732">Signal</keyword>
<protein>
    <submittedName>
        <fullName evidence="3">DUF6701 domain-containing protein</fullName>
    </submittedName>
</protein>
<proteinExistence type="predicted"/>
<dbReference type="RefSeq" id="WP_394509991.1">
    <property type="nucleotide sequence ID" value="NZ_JBIGHX010000002.1"/>
</dbReference>
<comment type="caution">
    <text evidence="3">The sequence shown here is derived from an EMBL/GenBank/DDBJ whole genome shotgun (WGS) entry which is preliminary data.</text>
</comment>
<dbReference type="Gene3D" id="2.60.120.200">
    <property type="match status" value="1"/>
</dbReference>
<reference evidence="3 4" key="1">
    <citation type="submission" date="2024-08" db="EMBL/GenBank/DDBJ databases">
        <authorList>
            <person name="Lu H."/>
        </authorList>
    </citation>
    <scope>NUCLEOTIDE SEQUENCE [LARGE SCALE GENOMIC DNA]</scope>
    <source>
        <strain evidence="3 4">DXS20W</strain>
    </source>
</reference>
<dbReference type="Pfam" id="PF13385">
    <property type="entry name" value="Laminin_G_3"/>
    <property type="match status" value="1"/>
</dbReference>
<dbReference type="Proteomes" id="UP001606302">
    <property type="component" value="Unassembled WGS sequence"/>
</dbReference>
<evidence type="ECO:0000256" key="1">
    <source>
        <dbReference type="SAM" id="SignalP"/>
    </source>
</evidence>
<evidence type="ECO:0000259" key="2">
    <source>
        <dbReference type="Pfam" id="PF20419"/>
    </source>
</evidence>
<evidence type="ECO:0000313" key="4">
    <source>
        <dbReference type="Proteomes" id="UP001606302"/>
    </source>
</evidence>
<gene>
    <name evidence="3" type="ORF">ACG04Q_06065</name>
</gene>
<dbReference type="EMBL" id="JBIGHX010000002">
    <property type="protein sequence ID" value="MFG6461132.1"/>
    <property type="molecule type" value="Genomic_DNA"/>
</dbReference>
<feature type="chain" id="PRO_5045459428" evidence="1">
    <location>
        <begin position="21"/>
        <end position="1327"/>
    </location>
</feature>
<keyword evidence="4" id="KW-1185">Reference proteome</keyword>
<feature type="domain" description="DUF6701" evidence="2">
    <location>
        <begin position="732"/>
        <end position="1325"/>
    </location>
</feature>
<dbReference type="SUPFAM" id="SSF49899">
    <property type="entry name" value="Concanavalin A-like lectins/glucanases"/>
    <property type="match status" value="1"/>
</dbReference>
<accession>A0ABW7GH31</accession>
<sequence length="1327" mass="132032">MRRWLAPLLMLAALVLPALARAVAYDLPSNMPPGCTRSNSNYTCPGGSLGYGDTLSVSAPKPATVTITGNFSTDTSQINQAGTASDLTLIVNGTLTLGYQARIKANITANAVNDAGGGNVVITGNLTANANGNIALAYQTTVSGNVSTSGTGTITTPQSGSIGGNVTGGSGAISISEAGTVAGSVTGSGSITVVQSAIVSGNVAAGAGSVSLGFRSRVNGNISTTGSITTGQESVVGGSITGGAGNVWVGYAATVSGTLTTSSGTITFEQNAIASSCVKSTGSASITLGYQSNVNSVCCGTSCSTSCVVNNSTYAMPPACAGATALVADYRMDETTAWNGTAAEVKDASGNSYHGQSATASSGTPVAITASGSPAYGTTSSGSCGYGLYGRATPVNAAYTYVQLPGGFPSMTGSFTVLAWIRSTSPTQSGQRIIANDDNQNGWALSLGDVGSASVRLFNRNINASGGVTTGGSNGAGASNTGCSGGTFCLDSAPIIAANTWYYVAATVDTVNKRVQTFIYNTSGTLLASASSAFTGTWLAGSGGTTLGGESASSGEGQTPNFHFLGNIDELQVYTGLLGSSAITTQLSRSRSCPAPAIASFTISGTGSASTCSPQTLTITARDSNGATLTGYTGTVNLSTSTSDGDWSAGTGPAPSGALVAGAANSGLASYTFAAGDAGVVRLALAHSLAQNITVTAVDSTVAASSSTSAAIAYRDNAFVWTEDAGNLVAGSFVAVAGRSHDMRVSLWKKDPTTGNCSIATDYTGSRNLKLWRTDSAGPWTAPSVVSPAFSVPASRPAANNLTLAFTNGVAGFNLATTNVGKYAFSLDDDSLAYAAATVSGSSTDLTVRPFTLAITGLTAGGTANPGASVDTGSVFAKAGAPFSATVTAYRWSSGADANNDGVPDAGATLAQVSAGGAAAGFSASVSLTPLAGSQTPAGGVLGTLANNVLSSFSSGTVTAANLSYSEVGSFLLNTSAVVGNYLGTAGVNLDALVFNAAGSQQPRVGRFIPAGFDVSGFAVTHRSALACTPASAFSYEGEDMSFAFTLTARNAAGATTQNYTGSFAKLSPTTAAGFNVAGISGSTLWKPGGRMTTKSAGGSWSNGVANISMTATAGRGSAPDGPHPNAQFGIAPVDSDGVAMLTLNLDTDSPADGADRALLGQVPLRYGRLRLQNAIGAANRVLRLPLTAQYWDSATSTYKTNDLDSCTRITAANLSFGNLRKGLTTADAVMSPTSVTVNPTQPAYLTLAAPGGGRAGSLDVAIALGGSSTDASCLGWTPAIAATAGANLDALRGAWCGSSANRDPSARATWGAYRGADGVLYQRENY</sequence>
<organism evidence="3 4">
    <name type="scientific">Pelomonas lactea</name>
    <dbReference type="NCBI Taxonomy" id="3299030"/>
    <lineage>
        <taxon>Bacteria</taxon>
        <taxon>Pseudomonadati</taxon>
        <taxon>Pseudomonadota</taxon>
        <taxon>Betaproteobacteria</taxon>
        <taxon>Burkholderiales</taxon>
        <taxon>Sphaerotilaceae</taxon>
        <taxon>Roseateles</taxon>
    </lineage>
</organism>
<dbReference type="Pfam" id="PF20419">
    <property type="entry name" value="DUF6701"/>
    <property type="match status" value="1"/>
</dbReference>
<name>A0ABW7GH31_9BURK</name>
<dbReference type="InterPro" id="IPR013320">
    <property type="entry name" value="ConA-like_dom_sf"/>
</dbReference>
<dbReference type="InterPro" id="IPR046524">
    <property type="entry name" value="DUF6701"/>
</dbReference>
<feature type="signal peptide" evidence="1">
    <location>
        <begin position="1"/>
        <end position="20"/>
    </location>
</feature>
<evidence type="ECO:0000313" key="3">
    <source>
        <dbReference type="EMBL" id="MFG6461132.1"/>
    </source>
</evidence>